<dbReference type="InterPro" id="IPR001841">
    <property type="entry name" value="Znf_RING"/>
</dbReference>
<keyword evidence="4 11" id="KW-0812">Transmembrane</keyword>
<evidence type="ECO:0000313" key="14">
    <source>
        <dbReference type="Proteomes" id="UP001307889"/>
    </source>
</evidence>
<dbReference type="SMART" id="SM00184">
    <property type="entry name" value="RING"/>
    <property type="match status" value="1"/>
</dbReference>
<dbReference type="Proteomes" id="UP001307889">
    <property type="component" value="Chromosome 8"/>
</dbReference>
<dbReference type="InterPro" id="IPR058730">
    <property type="entry name" value="U-box_ZFPL1-like"/>
</dbReference>
<comment type="similarity">
    <text evidence="2 11">Belongs to the ZFPL1 family.</text>
</comment>
<evidence type="ECO:0000256" key="1">
    <source>
        <dbReference type="ARBA" id="ARBA00004167"/>
    </source>
</evidence>
<evidence type="ECO:0000256" key="2">
    <source>
        <dbReference type="ARBA" id="ARBA00005561"/>
    </source>
</evidence>
<reference evidence="13 14" key="1">
    <citation type="submission" date="2023-09" db="EMBL/GenBank/DDBJ databases">
        <title>Nesidiocoris tenuis whole genome shotgun sequence.</title>
        <authorList>
            <person name="Shibata T."/>
            <person name="Shimoda M."/>
            <person name="Kobayashi T."/>
            <person name="Uehara T."/>
        </authorList>
    </citation>
    <scope>NUCLEOTIDE SEQUENCE [LARGE SCALE GENOMIC DNA]</scope>
    <source>
        <strain evidence="13 14">Japan</strain>
    </source>
</reference>
<dbReference type="PANTHER" id="PTHR12981:SF0">
    <property type="entry name" value="ZINC FINGER PROTEIN-LIKE 1"/>
    <property type="match status" value="1"/>
</dbReference>
<dbReference type="Gene3D" id="3.30.40.10">
    <property type="entry name" value="Zinc/RING finger domain, C3HC4 (zinc finger)"/>
    <property type="match status" value="1"/>
</dbReference>
<dbReference type="CDD" id="cd16487">
    <property type="entry name" value="mRING-H2-C3DHC3_ZFPL1"/>
    <property type="match status" value="1"/>
</dbReference>
<keyword evidence="5 11" id="KW-0479">Metal-binding</keyword>
<evidence type="ECO:0000256" key="7">
    <source>
        <dbReference type="ARBA" id="ARBA00022833"/>
    </source>
</evidence>
<keyword evidence="7 11" id="KW-0862">Zinc</keyword>
<protein>
    <recommendedName>
        <fullName evidence="3 11">Zinc finger protein-like 1 homolog</fullName>
    </recommendedName>
</protein>
<comment type="subcellular location">
    <subcellularLocation>
        <location evidence="1 11">Membrane</location>
        <topology evidence="1 11">Single-pass membrane protein</topology>
    </subcellularLocation>
</comment>
<evidence type="ECO:0000256" key="10">
    <source>
        <dbReference type="PROSITE-ProRule" id="PRU00175"/>
    </source>
</evidence>
<dbReference type="InterPro" id="IPR013083">
    <property type="entry name" value="Znf_RING/FYVE/PHD"/>
</dbReference>
<dbReference type="Pfam" id="PF25998">
    <property type="entry name" value="U-box_ZFPL1"/>
    <property type="match status" value="1"/>
</dbReference>
<name>A0ABN7AY43_9HEMI</name>
<evidence type="ECO:0000259" key="12">
    <source>
        <dbReference type="PROSITE" id="PS50089"/>
    </source>
</evidence>
<feature type="domain" description="RING-type" evidence="12">
    <location>
        <begin position="53"/>
        <end position="101"/>
    </location>
</feature>
<keyword evidence="6 10" id="KW-0863">Zinc-finger</keyword>
<evidence type="ECO:0000256" key="4">
    <source>
        <dbReference type="ARBA" id="ARBA00022692"/>
    </source>
</evidence>
<dbReference type="SUPFAM" id="SSF57850">
    <property type="entry name" value="RING/U-box"/>
    <property type="match status" value="1"/>
</dbReference>
<gene>
    <name evidence="13" type="ORF">NTJ_09919</name>
</gene>
<keyword evidence="9 11" id="KW-0472">Membrane</keyword>
<dbReference type="PANTHER" id="PTHR12981">
    <property type="entry name" value="ZINC FINGER PROTEIN-LIKE 1"/>
    <property type="match status" value="1"/>
</dbReference>
<dbReference type="EMBL" id="AP028916">
    <property type="protein sequence ID" value="BES97105.1"/>
    <property type="molecule type" value="Genomic_DNA"/>
</dbReference>
<evidence type="ECO:0000256" key="3">
    <source>
        <dbReference type="ARBA" id="ARBA00013701"/>
    </source>
</evidence>
<organism evidence="13 14">
    <name type="scientific">Nesidiocoris tenuis</name>
    <dbReference type="NCBI Taxonomy" id="355587"/>
    <lineage>
        <taxon>Eukaryota</taxon>
        <taxon>Metazoa</taxon>
        <taxon>Ecdysozoa</taxon>
        <taxon>Arthropoda</taxon>
        <taxon>Hexapoda</taxon>
        <taxon>Insecta</taxon>
        <taxon>Pterygota</taxon>
        <taxon>Neoptera</taxon>
        <taxon>Paraneoptera</taxon>
        <taxon>Hemiptera</taxon>
        <taxon>Heteroptera</taxon>
        <taxon>Panheteroptera</taxon>
        <taxon>Cimicomorpha</taxon>
        <taxon>Miridae</taxon>
        <taxon>Dicyphina</taxon>
        <taxon>Nesidiocoris</taxon>
    </lineage>
</organism>
<dbReference type="Pfam" id="PF25993">
    <property type="entry name" value="zf-B_box_ZFPL1"/>
    <property type="match status" value="1"/>
</dbReference>
<sequence length="273" mass="31314">MGLCKCPKKTVTTMFCYEHRVNVCQHCMVANHQSCVVQSYLNWLKDTEFDSTCTLCHDDLKNSECVRLLCYHLFHWDCLGKYFGSLPRTTAPAGYKCPICSSGIIPHPNLVSPVADELRKKLKSTIWGKEDLTSLSDSNENSKPTGETARAFYECETQSAGRPAFTLAKFPRKNVAVSRSERATHTRKVYLPQLYTIVEDSHSRKYVRRRQTLFSWSDLRCRKWQLLRITVAMVTVFGLMCAASVFLLPGGPSHDYEEGEFDRKIPPDYFVEW</sequence>
<dbReference type="InterPro" id="IPR039043">
    <property type="entry name" value="ZFPL1"/>
</dbReference>
<keyword evidence="8 11" id="KW-1133">Transmembrane helix</keyword>
<feature type="transmembrane region" description="Helical" evidence="11">
    <location>
        <begin position="226"/>
        <end position="248"/>
    </location>
</feature>
<proteinExistence type="inferred from homology"/>
<keyword evidence="14" id="KW-1185">Reference proteome</keyword>
<evidence type="ECO:0000256" key="9">
    <source>
        <dbReference type="ARBA" id="ARBA00023136"/>
    </source>
</evidence>
<evidence type="ECO:0000313" key="13">
    <source>
        <dbReference type="EMBL" id="BES97105.1"/>
    </source>
</evidence>
<evidence type="ECO:0000256" key="6">
    <source>
        <dbReference type="ARBA" id="ARBA00022771"/>
    </source>
</evidence>
<evidence type="ECO:0000256" key="11">
    <source>
        <dbReference type="RuleBase" id="RU369078"/>
    </source>
</evidence>
<dbReference type="InterPro" id="IPR058731">
    <property type="entry name" value="Znf-B_box_ZFPL1-like"/>
</dbReference>
<evidence type="ECO:0000256" key="5">
    <source>
        <dbReference type="ARBA" id="ARBA00022723"/>
    </source>
</evidence>
<evidence type="ECO:0000256" key="8">
    <source>
        <dbReference type="ARBA" id="ARBA00022989"/>
    </source>
</evidence>
<dbReference type="PROSITE" id="PS50089">
    <property type="entry name" value="ZF_RING_2"/>
    <property type="match status" value="1"/>
</dbReference>
<accession>A0ABN7AY43</accession>